<feature type="compositionally biased region" description="Basic and acidic residues" evidence="1">
    <location>
        <begin position="226"/>
        <end position="235"/>
    </location>
</feature>
<dbReference type="EMBL" id="KQ435876">
    <property type="protein sequence ID" value="KOX70150.1"/>
    <property type="molecule type" value="Genomic_DNA"/>
</dbReference>
<evidence type="ECO:0000313" key="4">
    <source>
        <dbReference type="Proteomes" id="UP000053105"/>
    </source>
</evidence>
<reference evidence="3 4" key="1">
    <citation type="submission" date="2015-07" db="EMBL/GenBank/DDBJ databases">
        <title>The genome of Melipona quadrifasciata.</title>
        <authorList>
            <person name="Pan H."/>
            <person name="Kapheim K."/>
        </authorList>
    </citation>
    <scope>NUCLEOTIDE SEQUENCE [LARGE SCALE GENOMIC DNA]</scope>
    <source>
        <strain evidence="3">0111107301</strain>
        <tissue evidence="3">Whole body</tissue>
    </source>
</reference>
<sequence length="297" mass="33342">MDGPVNERDSVPAILLAAFLFLSFVLSSSSPPFTAPPPPSGSGRCVYVHAYSERRVNARQECFTTQVPPCDERFWKRISVSARHARPRTDRGILLPRPLLTSRATIGLDRYRTLQDAAALRKCPNGSLLRCLFAPSAAFGPRSRPPVLQDLSGHCILSAAGCMNEERNWSMKERGIESVEKVEETGFAKGRRKVDHAALVRGNVILGQARIDAPREMDEQGGSRGESIRESVDEKSGEEEEEEEEEEEGEEEEEDEDEDVDVDVDEVKRTKKKKKKKKKKPRWPPGNNWIPASLYRV</sequence>
<accession>A0A0M8ZSC2</accession>
<feature type="signal peptide" evidence="2">
    <location>
        <begin position="1"/>
        <end position="27"/>
    </location>
</feature>
<organism evidence="3 4">
    <name type="scientific">Melipona quadrifasciata</name>
    <dbReference type="NCBI Taxonomy" id="166423"/>
    <lineage>
        <taxon>Eukaryota</taxon>
        <taxon>Metazoa</taxon>
        <taxon>Ecdysozoa</taxon>
        <taxon>Arthropoda</taxon>
        <taxon>Hexapoda</taxon>
        <taxon>Insecta</taxon>
        <taxon>Pterygota</taxon>
        <taxon>Neoptera</taxon>
        <taxon>Endopterygota</taxon>
        <taxon>Hymenoptera</taxon>
        <taxon>Apocrita</taxon>
        <taxon>Aculeata</taxon>
        <taxon>Apoidea</taxon>
        <taxon>Anthophila</taxon>
        <taxon>Apidae</taxon>
        <taxon>Melipona</taxon>
    </lineage>
</organism>
<feature type="chain" id="PRO_5005830828" evidence="2">
    <location>
        <begin position="28"/>
        <end position="297"/>
    </location>
</feature>
<protein>
    <submittedName>
        <fullName evidence="3">Uncharacterized protein</fullName>
    </submittedName>
</protein>
<dbReference type="Proteomes" id="UP000053105">
    <property type="component" value="Unassembled WGS sequence"/>
</dbReference>
<evidence type="ECO:0000256" key="1">
    <source>
        <dbReference type="SAM" id="MobiDB-lite"/>
    </source>
</evidence>
<feature type="compositionally biased region" description="Basic residues" evidence="1">
    <location>
        <begin position="269"/>
        <end position="282"/>
    </location>
</feature>
<dbReference type="AlphaFoldDB" id="A0A0M8ZSC2"/>
<proteinExistence type="predicted"/>
<feature type="compositionally biased region" description="Acidic residues" evidence="1">
    <location>
        <begin position="236"/>
        <end position="264"/>
    </location>
</feature>
<keyword evidence="2" id="KW-0732">Signal</keyword>
<feature type="region of interest" description="Disordered" evidence="1">
    <location>
        <begin position="211"/>
        <end position="297"/>
    </location>
</feature>
<evidence type="ECO:0000313" key="3">
    <source>
        <dbReference type="EMBL" id="KOX70150.1"/>
    </source>
</evidence>
<gene>
    <name evidence="3" type="ORF">WN51_04890</name>
</gene>
<evidence type="ECO:0000256" key="2">
    <source>
        <dbReference type="SAM" id="SignalP"/>
    </source>
</evidence>
<name>A0A0M8ZSC2_9HYME</name>
<keyword evidence="4" id="KW-1185">Reference proteome</keyword>